<evidence type="ECO:0000256" key="2">
    <source>
        <dbReference type="ARBA" id="ARBA00029447"/>
    </source>
</evidence>
<dbReference type="PROSITE" id="PS50111">
    <property type="entry name" value="CHEMOTAXIS_TRANSDUC_2"/>
    <property type="match status" value="1"/>
</dbReference>
<dbReference type="SUPFAM" id="SSF58104">
    <property type="entry name" value="Methyl-accepting chemotaxis protein (MCP) signaling domain"/>
    <property type="match status" value="1"/>
</dbReference>
<dbReference type="PROSITE" id="PS50885">
    <property type="entry name" value="HAMP"/>
    <property type="match status" value="1"/>
</dbReference>
<keyword evidence="4" id="KW-0472">Membrane</keyword>
<keyword evidence="1 3" id="KW-0807">Transducer</keyword>
<protein>
    <submittedName>
        <fullName evidence="7">Methyl-accepting chemotaxis protein</fullName>
    </submittedName>
</protein>
<keyword evidence="8" id="KW-1185">Reference proteome</keyword>
<evidence type="ECO:0000313" key="7">
    <source>
        <dbReference type="EMBL" id="GGP25392.1"/>
    </source>
</evidence>
<comment type="caution">
    <text evidence="7">The sequence shown here is derived from an EMBL/GenBank/DDBJ whole genome shotgun (WGS) entry which is preliminary data.</text>
</comment>
<organism evidence="7 8">
    <name type="scientific">Silvimonas amylolytica</name>
    <dbReference type="NCBI Taxonomy" id="449663"/>
    <lineage>
        <taxon>Bacteria</taxon>
        <taxon>Pseudomonadati</taxon>
        <taxon>Pseudomonadota</taxon>
        <taxon>Betaproteobacteria</taxon>
        <taxon>Neisseriales</taxon>
        <taxon>Chitinibacteraceae</taxon>
        <taxon>Silvimonas</taxon>
    </lineage>
</organism>
<dbReference type="InterPro" id="IPR004090">
    <property type="entry name" value="Chemotax_Me-accpt_rcpt"/>
</dbReference>
<reference evidence="8" key="1">
    <citation type="journal article" date="2019" name="Int. J. Syst. Evol. Microbiol.">
        <title>The Global Catalogue of Microorganisms (GCM) 10K type strain sequencing project: providing services to taxonomists for standard genome sequencing and annotation.</title>
        <authorList>
            <consortium name="The Broad Institute Genomics Platform"/>
            <consortium name="The Broad Institute Genome Sequencing Center for Infectious Disease"/>
            <person name="Wu L."/>
            <person name="Ma J."/>
        </authorList>
    </citation>
    <scope>NUCLEOTIDE SEQUENCE [LARGE SCALE GENOMIC DNA]</scope>
    <source>
        <strain evidence="8">CGMCC 1.8860</strain>
    </source>
</reference>
<gene>
    <name evidence="7" type="ORF">GCM10010971_12110</name>
</gene>
<dbReference type="Proteomes" id="UP000621859">
    <property type="component" value="Unassembled WGS sequence"/>
</dbReference>
<dbReference type="Pfam" id="PF00672">
    <property type="entry name" value="HAMP"/>
    <property type="match status" value="1"/>
</dbReference>
<dbReference type="InterPro" id="IPR004089">
    <property type="entry name" value="MCPsignal_dom"/>
</dbReference>
<sequence length="524" mass="55830">MKIAAQLKLVSVFTVLVLICLAGWLAFKTSGLSRDFARYRSAQDTVAELGDMRATMLTISRLDPLSEHAQAQLDAANTEVMQNAQHVTSALVHDQADALQGGLKGHWSAFVQQYQSAIKIAATSPQDALNIPDQAWHNELEPLLATVETLRDRASKAGQEATGTIDSHVRQLLAATLAPLILTGLLIVASQLYFSRTLSQRMRSMNSVSQQLQTGDLTHRMPAGKDEIGELGTALNHFLDQLAGTLREARSAAQSTRTDAAAVTQLAQAIHGDASEQTHHLRDIVDSSSTLREAALQMGTQAAQAGEIAHATQQAVDDAHQAGEASLLRLQTLGEEFAITDQAMHALAGSVQDIIRVASVIEKIAQQTNLLALNAAIEAARAGESGRGFAVVADEVRKLSLDTTNATQNIRTILSDTDSRTQATLTAMAAANERVAQCRDDGAIVATALERISQAAEQVSRMMEGIASATEEQGSATEAINQRLSGIGASAGQSITRTQNMLGQMRALAGVADGMEQQLTGFRF</sequence>
<dbReference type="SMART" id="SM00304">
    <property type="entry name" value="HAMP"/>
    <property type="match status" value="1"/>
</dbReference>
<name>A0ABQ2PIF5_9NEIS</name>
<keyword evidence="4" id="KW-0812">Transmembrane</keyword>
<dbReference type="CDD" id="cd06225">
    <property type="entry name" value="HAMP"/>
    <property type="match status" value="1"/>
</dbReference>
<evidence type="ECO:0000259" key="6">
    <source>
        <dbReference type="PROSITE" id="PS50885"/>
    </source>
</evidence>
<evidence type="ECO:0000256" key="3">
    <source>
        <dbReference type="PROSITE-ProRule" id="PRU00284"/>
    </source>
</evidence>
<dbReference type="Pfam" id="PF00015">
    <property type="entry name" value="MCPsignal"/>
    <property type="match status" value="1"/>
</dbReference>
<feature type="transmembrane region" description="Helical" evidence="4">
    <location>
        <begin position="7"/>
        <end position="27"/>
    </location>
</feature>
<evidence type="ECO:0000256" key="4">
    <source>
        <dbReference type="SAM" id="Phobius"/>
    </source>
</evidence>
<dbReference type="PANTHER" id="PTHR32089:SF112">
    <property type="entry name" value="LYSOZYME-LIKE PROTEIN-RELATED"/>
    <property type="match status" value="1"/>
</dbReference>
<dbReference type="InterPro" id="IPR003660">
    <property type="entry name" value="HAMP_dom"/>
</dbReference>
<dbReference type="RefSeq" id="WP_188690240.1">
    <property type="nucleotide sequence ID" value="NZ_BMLY01000001.1"/>
</dbReference>
<evidence type="ECO:0000256" key="1">
    <source>
        <dbReference type="ARBA" id="ARBA00023224"/>
    </source>
</evidence>
<evidence type="ECO:0000259" key="5">
    <source>
        <dbReference type="PROSITE" id="PS50111"/>
    </source>
</evidence>
<accession>A0ABQ2PIF5</accession>
<proteinExistence type="inferred from homology"/>
<feature type="domain" description="HAMP" evidence="6">
    <location>
        <begin position="196"/>
        <end position="247"/>
    </location>
</feature>
<comment type="similarity">
    <text evidence="2">Belongs to the methyl-accepting chemotaxis (MCP) protein family.</text>
</comment>
<dbReference type="PANTHER" id="PTHR32089">
    <property type="entry name" value="METHYL-ACCEPTING CHEMOTAXIS PROTEIN MCPB"/>
    <property type="match status" value="1"/>
</dbReference>
<feature type="domain" description="Methyl-accepting transducer" evidence="5">
    <location>
        <begin position="252"/>
        <end position="488"/>
    </location>
</feature>
<dbReference type="EMBL" id="BMLY01000001">
    <property type="protein sequence ID" value="GGP25392.1"/>
    <property type="molecule type" value="Genomic_DNA"/>
</dbReference>
<feature type="transmembrane region" description="Helical" evidence="4">
    <location>
        <begin position="172"/>
        <end position="194"/>
    </location>
</feature>
<dbReference type="Gene3D" id="1.10.287.950">
    <property type="entry name" value="Methyl-accepting chemotaxis protein"/>
    <property type="match status" value="1"/>
</dbReference>
<keyword evidence="4" id="KW-1133">Transmembrane helix</keyword>
<evidence type="ECO:0000313" key="8">
    <source>
        <dbReference type="Proteomes" id="UP000621859"/>
    </source>
</evidence>
<dbReference type="SMART" id="SM00283">
    <property type="entry name" value="MA"/>
    <property type="match status" value="1"/>
</dbReference>
<dbReference type="PRINTS" id="PR00260">
    <property type="entry name" value="CHEMTRNSDUCR"/>
</dbReference>